<accession>A0A645BPI2</accession>
<comment type="caution">
    <text evidence="1">The sequence shown here is derived from an EMBL/GenBank/DDBJ whole genome shotgun (WGS) entry which is preliminary data.</text>
</comment>
<gene>
    <name evidence="1" type="ORF">SDC9_110586</name>
</gene>
<name>A0A645BPI2_9ZZZZ</name>
<protein>
    <submittedName>
        <fullName evidence="1">Uncharacterized protein</fullName>
    </submittedName>
</protein>
<evidence type="ECO:0000313" key="1">
    <source>
        <dbReference type="EMBL" id="MPM63704.1"/>
    </source>
</evidence>
<proteinExistence type="predicted"/>
<organism evidence="1">
    <name type="scientific">bioreactor metagenome</name>
    <dbReference type="NCBI Taxonomy" id="1076179"/>
    <lineage>
        <taxon>unclassified sequences</taxon>
        <taxon>metagenomes</taxon>
        <taxon>ecological metagenomes</taxon>
    </lineage>
</organism>
<reference evidence="1" key="1">
    <citation type="submission" date="2019-08" db="EMBL/GenBank/DDBJ databases">
        <authorList>
            <person name="Kucharzyk K."/>
            <person name="Murdoch R.W."/>
            <person name="Higgins S."/>
            <person name="Loffler F."/>
        </authorList>
    </citation>
    <scope>NUCLEOTIDE SEQUENCE</scope>
</reference>
<dbReference type="AlphaFoldDB" id="A0A645BPI2"/>
<sequence length="362" mass="39651">MKQHMTQLIIMLLISLFALHAEIRVQYEPEYYLIFRKGNDVPTSSFSPTGFNQNRIVAHIGTITITATEGEPIIRPILEGFGTTNGFMFNGPLTGWGGGNHDTEFQIYGVTTTRRTPFGVWFESGNGGDAEFILESGTVNANPYVVELFFRGIQPSSLYILGENYVMVDGSLGAFNVKLKPSNSWNYFYVPVNNQEIPTDGSPPADPIPIPVGGSGVPIPTVPYGVDPPELIHLFTIIQDDPFPIHDAYGPSKQIRVGKAQITMQNAVQGGIYGVNITFSSNQGGPEFQLHLQGEPTYPFIPYELKFMGQKVNKGQAIAWSPLGIPFTSEDIFVTNISESIAEAAPSGYYSDTILVEITAIE</sequence>
<dbReference type="EMBL" id="VSSQ01019559">
    <property type="protein sequence ID" value="MPM63704.1"/>
    <property type="molecule type" value="Genomic_DNA"/>
</dbReference>